<dbReference type="FunFam" id="3.30.470.20:FF:000027">
    <property type="entry name" value="Formate-dependent phosphoribosylglycinamide formyltransferase"/>
    <property type="match status" value="1"/>
</dbReference>
<dbReference type="Pfam" id="PF22660">
    <property type="entry name" value="RS_preATP-grasp-like"/>
    <property type="match status" value="1"/>
</dbReference>
<dbReference type="GO" id="GO:0005829">
    <property type="term" value="C:cytosol"/>
    <property type="evidence" value="ECO:0007669"/>
    <property type="project" value="TreeGrafter"/>
</dbReference>
<dbReference type="EMBL" id="CP005974">
    <property type="protein sequence ID" value="AJR08577.1"/>
    <property type="molecule type" value="Genomic_DNA"/>
</dbReference>
<dbReference type="FunFam" id="3.40.50.20:FF:000007">
    <property type="entry name" value="Formate-dependent phosphoribosylglycinamide formyltransferase"/>
    <property type="match status" value="1"/>
</dbReference>
<reference evidence="10 11" key="1">
    <citation type="submission" date="2013-05" db="EMBL/GenBank/DDBJ databases">
        <title>Complete genome sequence of the lipase-producing bacterium Photobacterium gaetbulicola Gung47.</title>
        <authorList>
            <person name="Kim Y.-O."/>
        </authorList>
    </citation>
    <scope>NUCLEOTIDE SEQUENCE [LARGE SCALE GENOMIC DNA]</scope>
    <source>
        <strain evidence="10 11">Gung47</strain>
    </source>
</reference>
<dbReference type="SUPFAM" id="SSF52440">
    <property type="entry name" value="PreATP-grasp domain"/>
    <property type="match status" value="1"/>
</dbReference>
<dbReference type="InterPro" id="IPR003135">
    <property type="entry name" value="ATP-grasp_carboxylate-amine"/>
</dbReference>
<evidence type="ECO:0000256" key="1">
    <source>
        <dbReference type="ARBA" id="ARBA00011738"/>
    </source>
</evidence>
<feature type="binding site" evidence="8">
    <location>
        <position position="277"/>
    </location>
    <ligand>
        <name>Mg(2+)</name>
        <dbReference type="ChEBI" id="CHEBI:18420"/>
    </ligand>
</feature>
<dbReference type="GO" id="GO:0005524">
    <property type="term" value="F:ATP binding"/>
    <property type="evidence" value="ECO:0007669"/>
    <property type="project" value="UniProtKB-UniRule"/>
</dbReference>
<dbReference type="HOGENOM" id="CLU_011534_1_3_6"/>
<dbReference type="NCBIfam" id="TIGR01142">
    <property type="entry name" value="purT"/>
    <property type="match status" value="1"/>
</dbReference>
<evidence type="ECO:0000256" key="5">
    <source>
        <dbReference type="ARBA" id="ARBA00022755"/>
    </source>
</evidence>
<dbReference type="PANTHER" id="PTHR43055">
    <property type="entry name" value="FORMATE-DEPENDENT PHOSPHORIBOSYLGLYCINAMIDE FORMYLTRANSFERASE"/>
    <property type="match status" value="1"/>
</dbReference>
<evidence type="ECO:0000313" key="10">
    <source>
        <dbReference type="EMBL" id="AJR08577.1"/>
    </source>
</evidence>
<comment type="pathway">
    <text evidence="8">Purine metabolism; IMP biosynthesis via de novo pathway; N(2)-formyl-N(1)-(5-phospho-D-ribosyl)glycinamide from N(1)-(5-phospho-D-ribosyl)glycinamide (formate route): step 1/1.</text>
</comment>
<dbReference type="GO" id="GO:0043815">
    <property type="term" value="F:phosphoribosylglycinamide formyltransferase 2 activity"/>
    <property type="evidence" value="ECO:0007669"/>
    <property type="project" value="UniProtKB-UniRule"/>
</dbReference>
<evidence type="ECO:0000256" key="6">
    <source>
        <dbReference type="ARBA" id="ARBA00022840"/>
    </source>
</evidence>
<dbReference type="InterPro" id="IPR016185">
    <property type="entry name" value="PreATP-grasp_dom_sf"/>
</dbReference>
<comment type="catalytic activity">
    <reaction evidence="8">
        <text>N(1)-(5-phospho-beta-D-ribosyl)glycinamide + formate + ATP = N(2)-formyl-N(1)-(5-phospho-beta-D-ribosyl)glycinamide + ADP + phosphate + H(+)</text>
        <dbReference type="Rhea" id="RHEA:24829"/>
        <dbReference type="ChEBI" id="CHEBI:15378"/>
        <dbReference type="ChEBI" id="CHEBI:15740"/>
        <dbReference type="ChEBI" id="CHEBI:30616"/>
        <dbReference type="ChEBI" id="CHEBI:43474"/>
        <dbReference type="ChEBI" id="CHEBI:143788"/>
        <dbReference type="ChEBI" id="CHEBI:147286"/>
        <dbReference type="ChEBI" id="CHEBI:456216"/>
        <dbReference type="EC" id="6.3.1.21"/>
    </reaction>
</comment>
<evidence type="ECO:0000256" key="3">
    <source>
        <dbReference type="ARBA" id="ARBA00022723"/>
    </source>
</evidence>
<dbReference type="Pfam" id="PF21244">
    <property type="entry name" value="PurT_C"/>
    <property type="match status" value="1"/>
</dbReference>
<organism evidence="10 11">
    <name type="scientific">Photobacterium gaetbulicola Gung47</name>
    <dbReference type="NCBI Taxonomy" id="658445"/>
    <lineage>
        <taxon>Bacteria</taxon>
        <taxon>Pseudomonadati</taxon>
        <taxon>Pseudomonadota</taxon>
        <taxon>Gammaproteobacteria</taxon>
        <taxon>Vibrionales</taxon>
        <taxon>Vibrionaceae</taxon>
        <taxon>Photobacterium</taxon>
    </lineage>
</organism>
<dbReference type="SUPFAM" id="SSF56059">
    <property type="entry name" value="Glutathione synthetase ATP-binding domain-like"/>
    <property type="match status" value="1"/>
</dbReference>
<dbReference type="Proteomes" id="UP000032303">
    <property type="component" value="Chromosome 2"/>
</dbReference>
<dbReference type="SUPFAM" id="SSF51246">
    <property type="entry name" value="Rudiment single hybrid motif"/>
    <property type="match status" value="1"/>
</dbReference>
<dbReference type="InterPro" id="IPR011054">
    <property type="entry name" value="Rudment_hybrid_motif"/>
</dbReference>
<name>A0A0C5WQB9_9GAMM</name>
<evidence type="ECO:0000313" key="11">
    <source>
        <dbReference type="Proteomes" id="UP000032303"/>
    </source>
</evidence>
<feature type="binding site" evidence="8">
    <location>
        <position position="354"/>
    </location>
    <ligand>
        <name>N(1)-(5-phospho-beta-D-ribosyl)glycinamide</name>
        <dbReference type="ChEBI" id="CHEBI:143788"/>
    </ligand>
</feature>
<keyword evidence="3 8" id="KW-0479">Metal-binding</keyword>
<dbReference type="PROSITE" id="PS50975">
    <property type="entry name" value="ATP_GRASP"/>
    <property type="match status" value="1"/>
</dbReference>
<feature type="binding site" evidence="8">
    <location>
        <begin position="158"/>
        <end position="163"/>
    </location>
    <ligand>
        <name>ATP</name>
        <dbReference type="ChEBI" id="CHEBI:30616"/>
    </ligand>
</feature>
<feature type="binding site" evidence="8">
    <location>
        <position position="112"/>
    </location>
    <ligand>
        <name>ATP</name>
        <dbReference type="ChEBI" id="CHEBI:30616"/>
    </ligand>
</feature>
<comment type="similarity">
    <text evidence="8">Belongs to the PurK/PurT family.</text>
</comment>
<evidence type="ECO:0000256" key="8">
    <source>
        <dbReference type="HAMAP-Rule" id="MF_01643"/>
    </source>
</evidence>
<dbReference type="InterPro" id="IPR011761">
    <property type="entry name" value="ATP-grasp"/>
</dbReference>
<dbReference type="NCBIfam" id="NF006766">
    <property type="entry name" value="PRK09288.1"/>
    <property type="match status" value="1"/>
</dbReference>
<keyword evidence="6 8" id="KW-0067">ATP-binding</keyword>
<feature type="binding site" evidence="8">
    <location>
        <position position="265"/>
    </location>
    <ligand>
        <name>Mg(2+)</name>
        <dbReference type="ChEBI" id="CHEBI:18420"/>
    </ligand>
</feature>
<feature type="binding site" evidence="8">
    <location>
        <position position="284"/>
    </location>
    <ligand>
        <name>N(1)-(5-phospho-beta-D-ribosyl)glycinamide</name>
        <dbReference type="ChEBI" id="CHEBI:143788"/>
    </ligand>
</feature>
<comment type="function">
    <text evidence="8">Involved in the de novo purine biosynthesis. Catalyzes the transfer of formate to 5-phospho-ribosyl-glycinamide (GAR), producing 5-phospho-ribosyl-N-formylglycinamide (FGAR). Formate is provided by PurU via hydrolysis of 10-formyl-tetrahydrofolate.</text>
</comment>
<dbReference type="PATRIC" id="fig|658445.3.peg.3854"/>
<gene>
    <name evidence="8" type="primary">purT</name>
    <name evidence="10" type="ORF">H744_2c1913</name>
</gene>
<dbReference type="EC" id="6.3.1.21" evidence="8"/>
<dbReference type="STRING" id="658445.H744_2c1913"/>
<dbReference type="KEGG" id="pgb:H744_2c1913"/>
<comment type="subunit">
    <text evidence="1 8">Homodimer.</text>
</comment>
<feature type="binding site" evidence="8">
    <location>
        <position position="153"/>
    </location>
    <ligand>
        <name>ATP</name>
        <dbReference type="ChEBI" id="CHEBI:30616"/>
    </ligand>
</feature>
<dbReference type="GO" id="GO:0004644">
    <property type="term" value="F:phosphoribosylglycinamide formyltransferase activity"/>
    <property type="evidence" value="ECO:0007669"/>
    <property type="project" value="UniProtKB-UniRule"/>
</dbReference>
<keyword evidence="10" id="KW-0808">Transferase</keyword>
<protein>
    <recommendedName>
        <fullName evidence="8">Formate-dependent phosphoribosylglycinamide formyltransferase</fullName>
        <ecNumber evidence="8">6.3.1.21</ecNumber>
    </recommendedName>
    <alternativeName>
        <fullName evidence="8">5'-phosphoribosylglycinamide transformylase 2</fullName>
    </alternativeName>
    <alternativeName>
        <fullName evidence="8">Formate-dependent GAR transformylase</fullName>
    </alternativeName>
    <alternativeName>
        <fullName evidence="8">GAR transformylase 2</fullName>
        <shortName evidence="8">GART 2</shortName>
    </alternativeName>
    <alternativeName>
        <fullName evidence="8">Non-folate glycinamide ribonucleotide transformylase</fullName>
    </alternativeName>
    <alternativeName>
        <fullName evidence="8">Phosphoribosylglycinamide formyltransferase 2</fullName>
    </alternativeName>
</protein>
<proteinExistence type="inferred from homology"/>
<dbReference type="PANTHER" id="PTHR43055:SF1">
    <property type="entry name" value="FORMATE-DEPENDENT PHOSPHORIBOSYLGLYCINAMIDE FORMYLTRANSFERASE"/>
    <property type="match status" value="1"/>
</dbReference>
<feature type="binding site" evidence="8">
    <location>
        <begin position="361"/>
        <end position="362"/>
    </location>
    <ligand>
        <name>N(1)-(5-phospho-beta-D-ribosyl)glycinamide</name>
        <dbReference type="ChEBI" id="CHEBI:143788"/>
    </ligand>
</feature>
<dbReference type="InterPro" id="IPR054350">
    <property type="entry name" value="PurT/PurK_preATP-grasp"/>
</dbReference>
<keyword evidence="4 8" id="KW-0547">Nucleotide-binding</keyword>
<dbReference type="InterPro" id="IPR013815">
    <property type="entry name" value="ATP_grasp_subdomain_1"/>
</dbReference>
<dbReference type="Gene3D" id="3.30.1490.20">
    <property type="entry name" value="ATP-grasp fold, A domain"/>
    <property type="match status" value="1"/>
</dbReference>
<feature type="binding site" evidence="8">
    <location>
        <position position="201"/>
    </location>
    <ligand>
        <name>ATP</name>
        <dbReference type="ChEBI" id="CHEBI:30616"/>
    </ligand>
</feature>
<keyword evidence="7 8" id="KW-0460">Magnesium</keyword>
<evidence type="ECO:0000256" key="7">
    <source>
        <dbReference type="ARBA" id="ARBA00022842"/>
    </source>
</evidence>
<dbReference type="UniPathway" id="UPA00074">
    <property type="reaction ID" value="UER00127"/>
</dbReference>
<dbReference type="AlphaFoldDB" id="A0A0C5WQB9"/>
<dbReference type="InterPro" id="IPR005862">
    <property type="entry name" value="PurT"/>
</dbReference>
<dbReference type="Gene3D" id="3.30.470.20">
    <property type="entry name" value="ATP-grasp fold, B domain"/>
    <property type="match status" value="1"/>
</dbReference>
<keyword evidence="5 8" id="KW-0658">Purine biosynthesis</keyword>
<dbReference type="GO" id="GO:0000287">
    <property type="term" value="F:magnesium ion binding"/>
    <property type="evidence" value="ECO:0007669"/>
    <property type="project" value="UniProtKB-UniRule"/>
</dbReference>
<evidence type="ECO:0000256" key="2">
    <source>
        <dbReference type="ARBA" id="ARBA00022598"/>
    </source>
</evidence>
<feature type="binding site" evidence="8">
    <location>
        <begin position="193"/>
        <end position="196"/>
    </location>
    <ligand>
        <name>ATP</name>
        <dbReference type="ChEBI" id="CHEBI:30616"/>
    </ligand>
</feature>
<dbReference type="FunFam" id="3.30.1490.20:FF:000013">
    <property type="entry name" value="Formate-dependent phosphoribosylglycinamide formyltransferase"/>
    <property type="match status" value="1"/>
</dbReference>
<dbReference type="Pfam" id="PF02222">
    <property type="entry name" value="ATP-grasp"/>
    <property type="match status" value="1"/>
</dbReference>
<evidence type="ECO:0000256" key="4">
    <source>
        <dbReference type="ARBA" id="ARBA00022741"/>
    </source>
</evidence>
<dbReference type="OrthoDB" id="9804625at2"/>
<keyword evidence="2 8" id="KW-0436">Ligase</keyword>
<dbReference type="Gene3D" id="3.40.50.20">
    <property type="match status" value="1"/>
</dbReference>
<feature type="domain" description="ATP-grasp" evidence="9">
    <location>
        <begin position="117"/>
        <end position="306"/>
    </location>
</feature>
<keyword evidence="11" id="KW-1185">Reference proteome</keyword>
<feature type="binding site" evidence="8">
    <location>
        <position position="80"/>
    </location>
    <ligand>
        <name>N(1)-(5-phospho-beta-D-ribosyl)glycinamide</name>
        <dbReference type="ChEBI" id="CHEBI:143788"/>
    </ligand>
</feature>
<evidence type="ECO:0000259" key="9">
    <source>
        <dbReference type="PROSITE" id="PS50975"/>
    </source>
</evidence>
<dbReference type="HAMAP" id="MF_01643">
    <property type="entry name" value="PurT"/>
    <property type="match status" value="1"/>
</dbReference>
<accession>A0A0C5WQB9</accession>
<sequence>MLGSATRLNATRVLLLGSGELGKEVAIECQRLGLEVIAVDRYADAPAMQVAHRSHVIDMLDGEALKQLIADEKPDYVVPEIEAIATDTLVELEADGLNVVPTANATKLTMNREGIRRLAAEELGLTTSPYRFADNYDDFKAAVEHVGIPCVVKPVMSSSGKGQSVIKSQQDVEKAWSYAQEGGRTGAGRVIVEGFIDFDYEITLLTVRAVDGTHFCAPIGHRQEDGDYRESWQPQVMSAEAIKAAEYAAGKVVNALGGYGIFGVELFVKGDQVIFNEVSPRPHDTGMVTLISQELSEFALHVRAFLGMPINTIQQYGPSASAVVLGEGVSNNIRFDNLATALARPNTQARLFGKPEINGRRRLGVALTRRNSIESAVEDAIATAADIKVVY</sequence>
<feature type="binding site" evidence="8">
    <location>
        <begin position="20"/>
        <end position="21"/>
    </location>
    <ligand>
        <name>N(1)-(5-phospho-beta-D-ribosyl)glycinamide</name>
        <dbReference type="ChEBI" id="CHEBI:143788"/>
    </ligand>
</feature>
<dbReference type="InterPro" id="IPR048740">
    <property type="entry name" value="PurT_C"/>
</dbReference>
<dbReference type="GO" id="GO:0006189">
    <property type="term" value="P:'de novo' IMP biosynthetic process"/>
    <property type="evidence" value="ECO:0007669"/>
    <property type="project" value="UniProtKB-UniRule"/>
</dbReference>